<feature type="active site" description="Proton acceptor" evidence="6">
    <location>
        <position position="47"/>
    </location>
</feature>
<dbReference type="GO" id="GO:0003951">
    <property type="term" value="F:NAD+ kinase activity"/>
    <property type="evidence" value="ECO:0007669"/>
    <property type="project" value="UniProtKB-UniRule"/>
</dbReference>
<dbReference type="HAMAP" id="MF_00361">
    <property type="entry name" value="NAD_kinase"/>
    <property type="match status" value="1"/>
</dbReference>
<dbReference type="InterPro" id="IPR016064">
    <property type="entry name" value="NAD/diacylglycerol_kinase_sf"/>
</dbReference>
<evidence type="ECO:0000256" key="5">
    <source>
        <dbReference type="ARBA" id="ARBA00047925"/>
    </source>
</evidence>
<evidence type="ECO:0000256" key="6">
    <source>
        <dbReference type="HAMAP-Rule" id="MF_00361"/>
    </source>
</evidence>
<evidence type="ECO:0000256" key="3">
    <source>
        <dbReference type="ARBA" id="ARBA00022857"/>
    </source>
</evidence>
<name>A0A3G9JBT9_9FIRM</name>
<feature type="binding site" evidence="6">
    <location>
        <position position="146"/>
    </location>
    <ligand>
        <name>NAD(+)</name>
        <dbReference type="ChEBI" id="CHEBI:57540"/>
    </ligand>
</feature>
<comment type="cofactor">
    <cofactor evidence="6">
        <name>a divalent metal cation</name>
        <dbReference type="ChEBI" id="CHEBI:60240"/>
    </cofactor>
</comment>
<dbReference type="GO" id="GO:0051287">
    <property type="term" value="F:NAD binding"/>
    <property type="evidence" value="ECO:0007669"/>
    <property type="project" value="UniProtKB-ARBA"/>
</dbReference>
<comment type="subcellular location">
    <subcellularLocation>
        <location evidence="6">Cytoplasm</location>
    </subcellularLocation>
</comment>
<keyword evidence="6" id="KW-0963">Cytoplasm</keyword>
<dbReference type="NCBIfam" id="NF003424">
    <property type="entry name" value="PRK04885.1"/>
    <property type="match status" value="1"/>
</dbReference>
<dbReference type="GO" id="GO:0046872">
    <property type="term" value="F:metal ion binding"/>
    <property type="evidence" value="ECO:0007669"/>
    <property type="project" value="UniProtKB-UniRule"/>
</dbReference>
<evidence type="ECO:0000256" key="4">
    <source>
        <dbReference type="ARBA" id="ARBA00023027"/>
    </source>
</evidence>
<dbReference type="InterPro" id="IPR002504">
    <property type="entry name" value="NADK"/>
</dbReference>
<evidence type="ECO:0000256" key="1">
    <source>
        <dbReference type="ARBA" id="ARBA00022679"/>
    </source>
</evidence>
<dbReference type="Proteomes" id="UP000268059">
    <property type="component" value="Chromosome"/>
</dbReference>
<dbReference type="SUPFAM" id="SSF111331">
    <property type="entry name" value="NAD kinase/diacylglycerol kinase-like"/>
    <property type="match status" value="1"/>
</dbReference>
<dbReference type="Gene3D" id="2.60.200.30">
    <property type="entry name" value="Probable inorganic polyphosphate/atp-NAD kinase, domain 2"/>
    <property type="match status" value="1"/>
</dbReference>
<keyword evidence="8" id="KW-1185">Reference proteome</keyword>
<dbReference type="EMBL" id="AP019309">
    <property type="protein sequence ID" value="BBH25825.1"/>
    <property type="molecule type" value="Genomic_DNA"/>
</dbReference>
<evidence type="ECO:0000313" key="7">
    <source>
        <dbReference type="EMBL" id="BBH25825.1"/>
    </source>
</evidence>
<feature type="binding site" evidence="6">
    <location>
        <begin position="118"/>
        <end position="119"/>
    </location>
    <ligand>
        <name>NAD(+)</name>
        <dbReference type="ChEBI" id="CHEBI:57540"/>
    </ligand>
</feature>
<keyword evidence="6" id="KW-0067">ATP-binding</keyword>
<dbReference type="InterPro" id="IPR017437">
    <property type="entry name" value="ATP-NAD_kinase_PpnK-typ_C"/>
</dbReference>
<keyword evidence="1 6" id="KW-0808">Transferase</keyword>
<dbReference type="KEGG" id="ebm:SG0102_07590"/>
<keyword evidence="3 6" id="KW-0521">NADP</keyword>
<reference evidence="7 8" key="1">
    <citation type="submission" date="2018-11" db="EMBL/GenBank/DDBJ databases">
        <title>Novel Erysipelotrichaceae bacterium isolated from small intestine of a swine.</title>
        <authorList>
            <person name="Kim J.S."/>
            <person name="Choe H."/>
            <person name="Lee Y.R."/>
            <person name="Kim K.M."/>
            <person name="Park D.S."/>
        </authorList>
    </citation>
    <scope>NUCLEOTIDE SEQUENCE [LARGE SCALE GENOMIC DNA]</scope>
    <source>
        <strain evidence="7 8">SG0102</strain>
    </source>
</reference>
<comment type="function">
    <text evidence="6">Involved in the regulation of the intracellular balance of NAD and NADP, and is a key enzyme in the biosynthesis of NADP. Catalyzes specifically the phosphorylation on 2'-hydroxyl of the adenosine moiety of NAD to yield NADP.</text>
</comment>
<dbReference type="GO" id="GO:0005737">
    <property type="term" value="C:cytoplasm"/>
    <property type="evidence" value="ECO:0007669"/>
    <property type="project" value="UniProtKB-SubCell"/>
</dbReference>
<dbReference type="InterPro" id="IPR017438">
    <property type="entry name" value="ATP-NAD_kinase_N"/>
</dbReference>
<evidence type="ECO:0000313" key="8">
    <source>
        <dbReference type="Proteomes" id="UP000268059"/>
    </source>
</evidence>
<keyword evidence="4 6" id="KW-0520">NAD</keyword>
<dbReference type="EC" id="2.7.1.23" evidence="6"/>
<sequence length="258" mass="29391">MKLKKFAIVSKQDEPSEKIAKIVRDQVSSFMDYDEAHPELVIAVGGDGTILYAVHKYLEQLETVHFVGLHTGTLGFFTDYKKDEVYDLINDLQSKKPQVFERALLEVHLHGQVHYALNEMRLENNRHSQVIDVYINEEHLETFRGNGLCVSTPSGSTAYNKSIQGAVLDPSLQLMQLSEIAGINHNAYRSLGSSLILGADKYIRLKTVNYEHSVMCCDIEAFELMENEVVDVMLSKRVAKFADYRQINFIDRLKKSFL</sequence>
<dbReference type="GO" id="GO:0006741">
    <property type="term" value="P:NADP+ biosynthetic process"/>
    <property type="evidence" value="ECO:0007669"/>
    <property type="project" value="UniProtKB-UniRule"/>
</dbReference>
<dbReference type="Pfam" id="PF01513">
    <property type="entry name" value="NAD_kinase"/>
    <property type="match status" value="1"/>
</dbReference>
<comment type="similarity">
    <text evidence="6">Belongs to the NAD kinase family.</text>
</comment>
<comment type="caution">
    <text evidence="6">Lacks conserved residue(s) required for the propagation of feature annotation.</text>
</comment>
<keyword evidence="6" id="KW-0547">Nucleotide-binding</keyword>
<dbReference type="Pfam" id="PF20143">
    <property type="entry name" value="NAD_kinase_C"/>
    <property type="match status" value="1"/>
</dbReference>
<dbReference type="PANTHER" id="PTHR20275:SF0">
    <property type="entry name" value="NAD KINASE"/>
    <property type="match status" value="1"/>
</dbReference>
<keyword evidence="2 6" id="KW-0418">Kinase</keyword>
<organism evidence="7 8">
    <name type="scientific">Intestinibaculum porci</name>
    <dbReference type="NCBI Taxonomy" id="2487118"/>
    <lineage>
        <taxon>Bacteria</taxon>
        <taxon>Bacillati</taxon>
        <taxon>Bacillota</taxon>
        <taxon>Erysipelotrichia</taxon>
        <taxon>Erysipelotrichales</taxon>
        <taxon>Erysipelotrichaceae</taxon>
        <taxon>Intestinibaculum</taxon>
    </lineage>
</organism>
<feature type="binding site" evidence="6">
    <location>
        <begin position="157"/>
        <end position="162"/>
    </location>
    <ligand>
        <name>NAD(+)</name>
        <dbReference type="ChEBI" id="CHEBI:57540"/>
    </ligand>
</feature>
<dbReference type="AlphaFoldDB" id="A0A3G9JBT9"/>
<dbReference type="Gene3D" id="3.40.50.10330">
    <property type="entry name" value="Probable inorganic polyphosphate/atp-NAD kinase, domain 1"/>
    <property type="match status" value="1"/>
</dbReference>
<accession>A0A3G9JBT9</accession>
<protein>
    <recommendedName>
        <fullName evidence="6">NAD kinase</fullName>
        <ecNumber evidence="6">2.7.1.23</ecNumber>
    </recommendedName>
    <alternativeName>
        <fullName evidence="6">ATP-dependent NAD kinase</fullName>
    </alternativeName>
</protein>
<feature type="binding site" evidence="6">
    <location>
        <begin position="47"/>
        <end position="48"/>
    </location>
    <ligand>
        <name>NAD(+)</name>
        <dbReference type="ChEBI" id="CHEBI:57540"/>
    </ligand>
</feature>
<proteinExistence type="inferred from homology"/>
<dbReference type="FunCoup" id="A0A3G9JBT9">
    <property type="interactions" value="342"/>
</dbReference>
<dbReference type="RefSeq" id="WP_331852253.1">
    <property type="nucleotide sequence ID" value="NZ_AP019309.1"/>
</dbReference>
<dbReference type="GO" id="GO:0005524">
    <property type="term" value="F:ATP binding"/>
    <property type="evidence" value="ECO:0007669"/>
    <property type="project" value="UniProtKB-KW"/>
</dbReference>
<comment type="catalytic activity">
    <reaction evidence="5 6">
        <text>NAD(+) + ATP = ADP + NADP(+) + H(+)</text>
        <dbReference type="Rhea" id="RHEA:18629"/>
        <dbReference type="ChEBI" id="CHEBI:15378"/>
        <dbReference type="ChEBI" id="CHEBI:30616"/>
        <dbReference type="ChEBI" id="CHEBI:57540"/>
        <dbReference type="ChEBI" id="CHEBI:58349"/>
        <dbReference type="ChEBI" id="CHEBI:456216"/>
        <dbReference type="EC" id="2.7.1.23"/>
    </reaction>
</comment>
<gene>
    <name evidence="6 7" type="primary">nadK</name>
    <name evidence="7" type="ORF">SG0102_07590</name>
</gene>
<dbReference type="PANTHER" id="PTHR20275">
    <property type="entry name" value="NAD KINASE"/>
    <property type="match status" value="1"/>
</dbReference>
<dbReference type="GO" id="GO:0019674">
    <property type="term" value="P:NAD+ metabolic process"/>
    <property type="evidence" value="ECO:0007669"/>
    <property type="project" value="InterPro"/>
</dbReference>
<feature type="binding site" evidence="6">
    <location>
        <position position="144"/>
    </location>
    <ligand>
        <name>NAD(+)</name>
        <dbReference type="ChEBI" id="CHEBI:57540"/>
    </ligand>
</feature>
<feature type="binding site" evidence="6">
    <location>
        <position position="181"/>
    </location>
    <ligand>
        <name>NAD(+)</name>
        <dbReference type="ChEBI" id="CHEBI:57540"/>
    </ligand>
</feature>
<evidence type="ECO:0000256" key="2">
    <source>
        <dbReference type="ARBA" id="ARBA00022777"/>
    </source>
</evidence>
<dbReference type="InParanoid" id="A0A3G9JBT9"/>